<organism evidence="1 2">
    <name type="scientific">Halocatena marina</name>
    <dbReference type="NCBI Taxonomy" id="2934937"/>
    <lineage>
        <taxon>Archaea</taxon>
        <taxon>Methanobacteriati</taxon>
        <taxon>Methanobacteriota</taxon>
        <taxon>Stenosarchaea group</taxon>
        <taxon>Halobacteria</taxon>
        <taxon>Halobacteriales</taxon>
        <taxon>Natronomonadaceae</taxon>
        <taxon>Halocatena</taxon>
    </lineage>
</organism>
<sequence>MATTTPSKRAVYRIIAEHPNYHWPYYRIPNTECTATDLEALGVRRSQNSQRSGFRHTRTTTYAQIGRRVTEEVRWCL</sequence>
<proteinExistence type="predicted"/>
<evidence type="ECO:0000313" key="1">
    <source>
        <dbReference type="EMBL" id="MFC7192122.1"/>
    </source>
</evidence>
<protein>
    <recommendedName>
        <fullName evidence="3">Transposase</fullName>
    </recommendedName>
</protein>
<name>A0ABD5YW28_9EURY</name>
<reference evidence="1 2" key="1">
    <citation type="journal article" date="2019" name="Int. J. Syst. Evol. Microbiol.">
        <title>The Global Catalogue of Microorganisms (GCM) 10K type strain sequencing project: providing services to taxonomists for standard genome sequencing and annotation.</title>
        <authorList>
            <consortium name="The Broad Institute Genomics Platform"/>
            <consortium name="The Broad Institute Genome Sequencing Center for Infectious Disease"/>
            <person name="Wu L."/>
            <person name="Ma J."/>
        </authorList>
    </citation>
    <scope>NUCLEOTIDE SEQUENCE [LARGE SCALE GENOMIC DNA]</scope>
    <source>
        <strain evidence="1 2">RDMS1</strain>
    </source>
</reference>
<dbReference type="AlphaFoldDB" id="A0ABD5YW28"/>
<dbReference type="RefSeq" id="WP_264556478.1">
    <property type="nucleotide sequence ID" value="NZ_CP109980.1"/>
</dbReference>
<evidence type="ECO:0000313" key="2">
    <source>
        <dbReference type="Proteomes" id="UP001596417"/>
    </source>
</evidence>
<evidence type="ECO:0008006" key="3">
    <source>
        <dbReference type="Google" id="ProtNLM"/>
    </source>
</evidence>
<keyword evidence="2" id="KW-1185">Reference proteome</keyword>
<dbReference type="Proteomes" id="UP001596417">
    <property type="component" value="Unassembled WGS sequence"/>
</dbReference>
<gene>
    <name evidence="1" type="ORF">ACFQL7_21470</name>
</gene>
<dbReference type="GeneID" id="76201801"/>
<dbReference type="EMBL" id="JBHTAX010000004">
    <property type="protein sequence ID" value="MFC7192122.1"/>
    <property type="molecule type" value="Genomic_DNA"/>
</dbReference>
<comment type="caution">
    <text evidence="1">The sequence shown here is derived from an EMBL/GenBank/DDBJ whole genome shotgun (WGS) entry which is preliminary data.</text>
</comment>
<accession>A0ABD5YW28</accession>